<evidence type="ECO:0000256" key="5">
    <source>
        <dbReference type="ARBA" id="ARBA00029491"/>
    </source>
</evidence>
<dbReference type="InterPro" id="IPR036849">
    <property type="entry name" value="Enolase-like_C_sf"/>
</dbReference>
<dbReference type="SMART" id="SM00922">
    <property type="entry name" value="MR_MLE"/>
    <property type="match status" value="1"/>
</dbReference>
<dbReference type="InterPro" id="IPR029065">
    <property type="entry name" value="Enolase_C-like"/>
</dbReference>
<dbReference type="EMBL" id="CAEZZQ010000027">
    <property type="protein sequence ID" value="CAB4770956.1"/>
    <property type="molecule type" value="Genomic_DNA"/>
</dbReference>
<accession>A0A6J7S0G2</accession>
<dbReference type="AlphaFoldDB" id="A0A6J7S0G2"/>
<dbReference type="SFLD" id="SFLDS00001">
    <property type="entry name" value="Enolase"/>
    <property type="match status" value="1"/>
</dbReference>
<dbReference type="PANTHER" id="PTHR48073:SF5">
    <property type="entry name" value="O-SUCCINYLBENZOATE SYNTHASE"/>
    <property type="match status" value="1"/>
</dbReference>
<comment type="cofactor">
    <cofactor evidence="1">
        <name>a divalent metal cation</name>
        <dbReference type="ChEBI" id="CHEBI:60240"/>
    </cofactor>
</comment>
<dbReference type="EMBL" id="CAFBMD010000009">
    <property type="protein sequence ID" value="CAB4889885.1"/>
    <property type="molecule type" value="Genomic_DNA"/>
</dbReference>
<dbReference type="Pfam" id="PF13378">
    <property type="entry name" value="MR_MLE_C"/>
    <property type="match status" value="1"/>
</dbReference>
<dbReference type="SUPFAM" id="SSF51604">
    <property type="entry name" value="Enolase C-terminal domain-like"/>
    <property type="match status" value="1"/>
</dbReference>
<keyword evidence="4" id="KW-0456">Lyase</keyword>
<dbReference type="GO" id="GO:0016854">
    <property type="term" value="F:racemase and epimerase activity"/>
    <property type="evidence" value="ECO:0007669"/>
    <property type="project" value="UniProtKB-ARBA"/>
</dbReference>
<feature type="domain" description="Mandelate racemase/muconate lactonizing enzyme C-terminal" evidence="6">
    <location>
        <begin position="142"/>
        <end position="234"/>
    </location>
</feature>
<dbReference type="InterPro" id="IPR013341">
    <property type="entry name" value="Mandelate_racemase_N_dom"/>
</dbReference>
<protein>
    <recommendedName>
        <fullName evidence="5">o-succinylbenzoate synthase</fullName>
        <ecNumber evidence="5">4.2.1.113</ecNumber>
    </recommendedName>
</protein>
<proteinExistence type="predicted"/>
<evidence type="ECO:0000313" key="8">
    <source>
        <dbReference type="EMBL" id="CAB4770956.1"/>
    </source>
</evidence>
<dbReference type="Pfam" id="PF02746">
    <property type="entry name" value="MR_MLE_N"/>
    <property type="match status" value="1"/>
</dbReference>
<evidence type="ECO:0000313" key="7">
    <source>
        <dbReference type="EMBL" id="CAB4702768.1"/>
    </source>
</evidence>
<reference evidence="10" key="1">
    <citation type="submission" date="2020-05" db="EMBL/GenBank/DDBJ databases">
        <authorList>
            <person name="Chiriac C."/>
            <person name="Salcher M."/>
            <person name="Ghai R."/>
            <person name="Kavagutti S V."/>
        </authorList>
    </citation>
    <scope>NUCLEOTIDE SEQUENCE</scope>
</reference>
<dbReference type="Gene3D" id="3.30.390.10">
    <property type="entry name" value="Enolase-like, N-terminal domain"/>
    <property type="match status" value="1"/>
</dbReference>
<evidence type="ECO:0000313" key="9">
    <source>
        <dbReference type="EMBL" id="CAB4889885.1"/>
    </source>
</evidence>
<sequence length="365" mass="40152">MRIHEIEIRHVGVPLVRPFRTSFGTQTARDLLVLKVTTDVGDGWAECVAMSEPLYSPEYTHGCADMLERFLIPALRKVGDFRAEEVAEILKPFLGHHMAKAAIETALLDAELKHEGRSFASFFGATKEEVDCGVSVGIASSIDALLEEVGDYVDQGYRRIKLKIEPGWDLEPVRTVRETWPKILLQVDANQAYSRDDTAHLAGLDKFNLLLIEQPLDEHDILGHALLSRAIQTPVCLDESITSLQSARDAVAMEATTVINIKPGRVGGYFESIKIHDFCVEEGIPVWCGGMLETGIGRAANLALAALPGFTLPGDTSASNRYYLRDITTPFVMVDGRIRVPSGPGIGVEIDHKFLESVTVSKRTI</sequence>
<dbReference type="InterPro" id="IPR029017">
    <property type="entry name" value="Enolase-like_N"/>
</dbReference>
<dbReference type="SFLD" id="SFLDG00180">
    <property type="entry name" value="muconate_cycloisomerase"/>
    <property type="match status" value="1"/>
</dbReference>
<dbReference type="CDD" id="cd03317">
    <property type="entry name" value="NAAAR"/>
    <property type="match status" value="1"/>
</dbReference>
<keyword evidence="3" id="KW-0460">Magnesium</keyword>
<evidence type="ECO:0000259" key="6">
    <source>
        <dbReference type="SMART" id="SM00922"/>
    </source>
</evidence>
<dbReference type="GO" id="GO:0009234">
    <property type="term" value="P:menaquinone biosynthetic process"/>
    <property type="evidence" value="ECO:0007669"/>
    <property type="project" value="InterPro"/>
</dbReference>
<gene>
    <name evidence="7" type="ORF">UFOPK2593_00716</name>
    <name evidence="8" type="ORF">UFOPK2894_00581</name>
    <name evidence="9" type="ORF">UFOPK3492_00257</name>
    <name evidence="10" type="ORF">UFOPK4234_00189</name>
    <name evidence="11" type="ORF">UFOPK4295_00120</name>
</gene>
<keyword evidence="2" id="KW-0479">Metal-binding</keyword>
<evidence type="ECO:0000313" key="10">
    <source>
        <dbReference type="EMBL" id="CAB5034627.1"/>
    </source>
</evidence>
<organism evidence="10">
    <name type="scientific">freshwater metagenome</name>
    <dbReference type="NCBI Taxonomy" id="449393"/>
    <lineage>
        <taxon>unclassified sequences</taxon>
        <taxon>metagenomes</taxon>
        <taxon>ecological metagenomes</taxon>
    </lineage>
</organism>
<dbReference type="EMBL" id="CAFBQA010000004">
    <property type="protein sequence ID" value="CAB5034627.1"/>
    <property type="molecule type" value="Genomic_DNA"/>
</dbReference>
<dbReference type="PANTHER" id="PTHR48073">
    <property type="entry name" value="O-SUCCINYLBENZOATE SYNTHASE-RELATED"/>
    <property type="match status" value="1"/>
</dbReference>
<dbReference type="InterPro" id="IPR013342">
    <property type="entry name" value="Mandelate_racemase_C"/>
</dbReference>
<evidence type="ECO:0000313" key="11">
    <source>
        <dbReference type="EMBL" id="CAB5044451.1"/>
    </source>
</evidence>
<dbReference type="Gene3D" id="3.20.20.120">
    <property type="entry name" value="Enolase-like C-terminal domain"/>
    <property type="match status" value="1"/>
</dbReference>
<dbReference type="NCBIfam" id="TIGR01928">
    <property type="entry name" value="menC_lowGC_arch"/>
    <property type="match status" value="1"/>
</dbReference>
<dbReference type="SUPFAM" id="SSF54826">
    <property type="entry name" value="Enolase N-terminal domain-like"/>
    <property type="match status" value="1"/>
</dbReference>
<dbReference type="GO" id="GO:0046872">
    <property type="term" value="F:metal ion binding"/>
    <property type="evidence" value="ECO:0007669"/>
    <property type="project" value="UniProtKB-KW"/>
</dbReference>
<dbReference type="InterPro" id="IPR010197">
    <property type="entry name" value="OSBS/NAAAR"/>
</dbReference>
<evidence type="ECO:0000256" key="4">
    <source>
        <dbReference type="ARBA" id="ARBA00023239"/>
    </source>
</evidence>
<dbReference type="GO" id="GO:0043748">
    <property type="term" value="F:O-succinylbenzoate synthase activity"/>
    <property type="evidence" value="ECO:0007669"/>
    <property type="project" value="UniProtKB-EC"/>
</dbReference>
<dbReference type="EMBL" id="CAFBQF010000003">
    <property type="protein sequence ID" value="CAB5044451.1"/>
    <property type="molecule type" value="Genomic_DNA"/>
</dbReference>
<evidence type="ECO:0000256" key="3">
    <source>
        <dbReference type="ARBA" id="ARBA00022842"/>
    </source>
</evidence>
<evidence type="ECO:0000256" key="2">
    <source>
        <dbReference type="ARBA" id="ARBA00022723"/>
    </source>
</evidence>
<dbReference type="SFLD" id="SFLDF00009">
    <property type="entry name" value="o-succinylbenzoate_synthase"/>
    <property type="match status" value="1"/>
</dbReference>
<name>A0A6J7S0G2_9ZZZZ</name>
<dbReference type="EMBL" id="CAEZXW010000036">
    <property type="protein sequence ID" value="CAB4702768.1"/>
    <property type="molecule type" value="Genomic_DNA"/>
</dbReference>
<dbReference type="EC" id="4.2.1.113" evidence="5"/>
<evidence type="ECO:0000256" key="1">
    <source>
        <dbReference type="ARBA" id="ARBA00001968"/>
    </source>
</evidence>